<dbReference type="InterPro" id="IPR052201">
    <property type="entry name" value="LRR-containing_regulator"/>
</dbReference>
<proteinExistence type="predicted"/>
<keyword evidence="1" id="KW-0677">Repeat</keyword>
<feature type="region of interest" description="Disordered" evidence="2">
    <location>
        <begin position="1"/>
        <end position="76"/>
    </location>
</feature>
<dbReference type="PANTHER" id="PTHR24111:SF0">
    <property type="entry name" value="LEUCINE-RICH REPEAT-CONTAINING PROTEIN"/>
    <property type="match status" value="1"/>
</dbReference>
<name>K0RSW0_THAOC</name>
<evidence type="ECO:0000313" key="4">
    <source>
        <dbReference type="Proteomes" id="UP000266841"/>
    </source>
</evidence>
<dbReference type="EMBL" id="AGNL01032442">
    <property type="protein sequence ID" value="EJK56095.1"/>
    <property type="molecule type" value="Genomic_DNA"/>
</dbReference>
<dbReference type="AlphaFoldDB" id="K0RSW0"/>
<evidence type="ECO:0000256" key="2">
    <source>
        <dbReference type="SAM" id="MobiDB-lite"/>
    </source>
</evidence>
<keyword evidence="4" id="KW-1185">Reference proteome</keyword>
<dbReference type="Proteomes" id="UP000266841">
    <property type="component" value="Unassembled WGS sequence"/>
</dbReference>
<comment type="caution">
    <text evidence="3">The sequence shown here is derived from an EMBL/GenBank/DDBJ whole genome shotgun (WGS) entry which is preliminary data.</text>
</comment>
<dbReference type="PANTHER" id="PTHR24111">
    <property type="entry name" value="LEUCINE-RICH REPEAT-CONTAINING PROTEIN 34"/>
    <property type="match status" value="1"/>
</dbReference>
<dbReference type="OrthoDB" id="120976at2759"/>
<protein>
    <submittedName>
        <fullName evidence="3">Uncharacterized protein</fullName>
    </submittedName>
</protein>
<reference evidence="3 4" key="1">
    <citation type="journal article" date="2012" name="Genome Biol.">
        <title>Genome and low-iron response of an oceanic diatom adapted to chronic iron limitation.</title>
        <authorList>
            <person name="Lommer M."/>
            <person name="Specht M."/>
            <person name="Roy A.S."/>
            <person name="Kraemer L."/>
            <person name="Andreson R."/>
            <person name="Gutowska M.A."/>
            <person name="Wolf J."/>
            <person name="Bergner S.V."/>
            <person name="Schilhabel M.B."/>
            <person name="Klostermeier U.C."/>
            <person name="Beiko R.G."/>
            <person name="Rosenstiel P."/>
            <person name="Hippler M."/>
            <person name="Laroche J."/>
        </authorList>
    </citation>
    <scope>NUCLEOTIDE SEQUENCE [LARGE SCALE GENOMIC DNA]</scope>
    <source>
        <strain evidence="3 4">CCMP1005</strain>
    </source>
</reference>
<organism evidence="3 4">
    <name type="scientific">Thalassiosira oceanica</name>
    <name type="common">Marine diatom</name>
    <dbReference type="NCBI Taxonomy" id="159749"/>
    <lineage>
        <taxon>Eukaryota</taxon>
        <taxon>Sar</taxon>
        <taxon>Stramenopiles</taxon>
        <taxon>Ochrophyta</taxon>
        <taxon>Bacillariophyta</taxon>
        <taxon>Coscinodiscophyceae</taxon>
        <taxon>Thalassiosirophycidae</taxon>
        <taxon>Thalassiosirales</taxon>
        <taxon>Thalassiosiraceae</taxon>
        <taxon>Thalassiosira</taxon>
    </lineage>
</organism>
<dbReference type="SMART" id="SM00368">
    <property type="entry name" value="LRR_RI"/>
    <property type="match status" value="3"/>
</dbReference>
<evidence type="ECO:0000256" key="1">
    <source>
        <dbReference type="ARBA" id="ARBA00022737"/>
    </source>
</evidence>
<dbReference type="SUPFAM" id="SSF52047">
    <property type="entry name" value="RNI-like"/>
    <property type="match status" value="1"/>
</dbReference>
<dbReference type="InterPro" id="IPR032675">
    <property type="entry name" value="LRR_dom_sf"/>
</dbReference>
<accession>K0RSW0</accession>
<feature type="compositionally biased region" description="Basic and acidic residues" evidence="2">
    <location>
        <begin position="1"/>
        <end position="12"/>
    </location>
</feature>
<evidence type="ECO:0000313" key="3">
    <source>
        <dbReference type="EMBL" id="EJK56095.1"/>
    </source>
</evidence>
<gene>
    <name evidence="3" type="ORF">THAOC_24083</name>
</gene>
<feature type="non-terminal residue" evidence="3">
    <location>
        <position position="1"/>
    </location>
</feature>
<dbReference type="Gene3D" id="3.80.10.10">
    <property type="entry name" value="Ribonuclease Inhibitor"/>
    <property type="match status" value="2"/>
</dbReference>
<sequence>GPRSGCREEARRQLSARRCGSRDPSERSANPCRTGGERQGPGDRPGQGQQEEWDRPRVEPGGPAGMRPPRKADVKGEPGLLIEGRAGQLVGWPKISVLCVACQRCRTACAAAKSLTLFWRVRLHDQRIAMENFIRKIERIEANTPVVDTLAIGLGEDYVPERYLKGWEYDQEDDDYEYELLSIQDESIDWKRVCTAIQRSKVLKELHLSGIRVVPNGNDSNFRESDLRALMVAFANSKRQLTKLSLNTLCVPFEILLSENCPDALRKSGLRLKIEDCEVTTGDVDVLIGHISRGDNLVAFEFANEFDHDADEDRLEFDEVIKHLINHCQLESLSLVNAGLTPTGISAIASMLQKPDTKLVGLELESNGIGVDEFKTIVESLSTNRTLQGLSYNNFNGAAIESTQLIDRLLSLKDLRLRMLSTSCERIADPEAAMLSKRFNSYGNLTYLQLELGASLTMSGWNALGDYIQSSRCILDQLNLPNSNLDDAKLQSLSTWISSHGTIKYLHLHENRAITVDGWRVFFHLVLENPKSKLNVLDISDCGIEDETIRLFANAIRRNCTLRHIDVGSSDEGESDVTKEGWDFITNVLCSKTSIMETYLSNHTLDEIKSSEPLPEDLQRWLDFNCAFTTSQAARWKIVITHFPESGMRIGAICPFLEMDIKLLPHAMNWVGKGDELVQECLTSTIMYELVRHLGLFVEHGADYSDYSMMRSPVKKRQRITK</sequence>